<dbReference type="Gene3D" id="4.10.410.40">
    <property type="match status" value="1"/>
</dbReference>
<comment type="caution">
    <text evidence="1">The sequence shown here is derived from an EMBL/GenBank/DDBJ whole genome shotgun (WGS) entry which is preliminary data.</text>
</comment>
<sequence length="215" mass="22744">MAYEVSTGTRFAISTGFGAPVSVTTISNAAPPVIAAAAHGLSAKDPFLLNTGWEDMNDSILRVGSATTGAITLEDEDTTDLIQFPSGSSAGTVRPITGWTELQQVSEISPTGGEQQYAEFAPLSQKYGIKIPTTRSAMSWELTFGWDPTLPGYKAAVQASRANRLVAIRMALPNGGSISYAYGYISVQETPVVASNAVTTGKLTLSMLRPIKTYK</sequence>
<name>A0ABV4AX38_9BURK</name>
<evidence type="ECO:0000313" key="2">
    <source>
        <dbReference type="Proteomes" id="UP001562178"/>
    </source>
</evidence>
<dbReference type="RefSeq" id="WP_239811339.1">
    <property type="nucleotide sequence ID" value="NZ_CP191350.1"/>
</dbReference>
<dbReference type="InterPro" id="IPR014918">
    <property type="entry name" value="Phage_tail_3"/>
</dbReference>
<proteinExistence type="predicted"/>
<evidence type="ECO:0000313" key="1">
    <source>
        <dbReference type="EMBL" id="MEY2249727.1"/>
    </source>
</evidence>
<dbReference type="Proteomes" id="UP001562178">
    <property type="component" value="Unassembled WGS sequence"/>
</dbReference>
<gene>
    <name evidence="1" type="ORF">AB7A72_01810</name>
</gene>
<dbReference type="EMBL" id="JBGBDC010000001">
    <property type="protein sequence ID" value="MEY2249727.1"/>
    <property type="molecule type" value="Genomic_DNA"/>
</dbReference>
<reference evidence="1 2" key="1">
    <citation type="journal article" date="2016" name="Int. J. Syst. Evol. Microbiol.">
        <title>Description of Comamonas sediminis sp. nov., isolated from lagoon sediments.</title>
        <authorList>
            <person name="Subhash Y."/>
            <person name="Bang J.J."/>
            <person name="You T.H."/>
            <person name="Lee S.S."/>
        </authorList>
    </citation>
    <scope>NUCLEOTIDE SEQUENCE [LARGE SCALE GENOMIC DNA]</scope>
    <source>
        <strain evidence="1 2">JCM 31169</strain>
    </source>
</reference>
<protein>
    <submittedName>
        <fullName evidence="1">Phage tail protein</fullName>
    </submittedName>
</protein>
<dbReference type="Pfam" id="PF08813">
    <property type="entry name" value="Phage_tail_3"/>
    <property type="match status" value="1"/>
</dbReference>
<keyword evidence="2" id="KW-1185">Reference proteome</keyword>
<organism evidence="1 2">
    <name type="scientific">Comamonas sediminis</name>
    <dbReference type="NCBI Taxonomy" id="1783360"/>
    <lineage>
        <taxon>Bacteria</taxon>
        <taxon>Pseudomonadati</taxon>
        <taxon>Pseudomonadota</taxon>
        <taxon>Betaproteobacteria</taxon>
        <taxon>Burkholderiales</taxon>
        <taxon>Comamonadaceae</taxon>
        <taxon>Comamonas</taxon>
    </lineage>
</organism>
<accession>A0ABV4AX38</accession>